<accession>A0AA88LLT6</accession>
<name>A0AA88LLT6_ARTSF</name>
<dbReference type="AlphaFoldDB" id="A0AA88LLT6"/>
<protein>
    <submittedName>
        <fullName evidence="1">Uncharacterized protein</fullName>
    </submittedName>
</protein>
<proteinExistence type="predicted"/>
<dbReference type="Proteomes" id="UP001187531">
    <property type="component" value="Unassembled WGS sequence"/>
</dbReference>
<dbReference type="EMBL" id="JAVRJZ010000001">
    <property type="protein sequence ID" value="KAK2726945.1"/>
    <property type="molecule type" value="Genomic_DNA"/>
</dbReference>
<evidence type="ECO:0000313" key="2">
    <source>
        <dbReference type="Proteomes" id="UP001187531"/>
    </source>
</evidence>
<reference evidence="1" key="1">
    <citation type="submission" date="2023-07" db="EMBL/GenBank/DDBJ databases">
        <title>Chromosome-level genome assembly of Artemia franciscana.</title>
        <authorList>
            <person name="Jo E."/>
        </authorList>
    </citation>
    <scope>NUCLEOTIDE SEQUENCE</scope>
    <source>
        <tissue evidence="1">Whole body</tissue>
    </source>
</reference>
<gene>
    <name evidence="1" type="ORF">QYM36_007697</name>
</gene>
<comment type="caution">
    <text evidence="1">The sequence shown here is derived from an EMBL/GenBank/DDBJ whole genome shotgun (WGS) entry which is preliminary data.</text>
</comment>
<keyword evidence="2" id="KW-1185">Reference proteome</keyword>
<sequence>MDNMSLSPMKLESKENDKHLVMWNVKVQDEVKAHELLSKVVTEGLDLPASSPAKLVDFRENVNFLKFELPSKAAVKEDKGKRSRWIPVIQQTALIKLINDIENVDWYEVLGDIQDANSRFSLYYEKLQFD</sequence>
<evidence type="ECO:0000313" key="1">
    <source>
        <dbReference type="EMBL" id="KAK2726945.1"/>
    </source>
</evidence>
<organism evidence="1 2">
    <name type="scientific">Artemia franciscana</name>
    <name type="common">Brine shrimp</name>
    <name type="synonym">Artemia sanfranciscana</name>
    <dbReference type="NCBI Taxonomy" id="6661"/>
    <lineage>
        <taxon>Eukaryota</taxon>
        <taxon>Metazoa</taxon>
        <taxon>Ecdysozoa</taxon>
        <taxon>Arthropoda</taxon>
        <taxon>Crustacea</taxon>
        <taxon>Branchiopoda</taxon>
        <taxon>Anostraca</taxon>
        <taxon>Artemiidae</taxon>
        <taxon>Artemia</taxon>
    </lineage>
</organism>